<feature type="domain" description="Carbohydrate kinase PfkB" evidence="3">
    <location>
        <begin position="4"/>
        <end position="280"/>
    </location>
</feature>
<reference evidence="4 5" key="1">
    <citation type="submission" date="2024-06" db="EMBL/GenBank/DDBJ databases">
        <title>Genomic Encyclopedia of Type Strains, Phase IV (KMG-IV): sequencing the most valuable type-strain genomes for metagenomic binning, comparative biology and taxonomic classification.</title>
        <authorList>
            <person name="Goeker M."/>
        </authorList>
    </citation>
    <scope>NUCLEOTIDE SEQUENCE [LARGE SCALE GENOMIC DNA]</scope>
    <source>
        <strain evidence="4 5">DSM 27865</strain>
    </source>
</reference>
<dbReference type="GO" id="GO:0061594">
    <property type="term" value="F:6-deoxy-6-sulfofructose kinase activity"/>
    <property type="evidence" value="ECO:0007669"/>
    <property type="project" value="UniProtKB-EC"/>
</dbReference>
<protein>
    <submittedName>
        <fullName evidence="4">Sulfofructose kinase</fullName>
        <ecNumber evidence="4">2.7.1.184</ecNumber>
    </submittedName>
</protein>
<organism evidence="4 5">
    <name type="scientific">Aquamicrobium terrae</name>
    <dbReference type="NCBI Taxonomy" id="1324945"/>
    <lineage>
        <taxon>Bacteria</taxon>
        <taxon>Pseudomonadati</taxon>
        <taxon>Pseudomonadota</taxon>
        <taxon>Alphaproteobacteria</taxon>
        <taxon>Hyphomicrobiales</taxon>
        <taxon>Phyllobacteriaceae</taxon>
        <taxon>Aquamicrobium</taxon>
    </lineage>
</organism>
<dbReference type="PANTHER" id="PTHR10584:SF157">
    <property type="entry name" value="SULFOFRUCTOSE KINASE"/>
    <property type="match status" value="1"/>
</dbReference>
<accession>A0ABV2N6X9</accession>
<dbReference type="PROSITE" id="PS00584">
    <property type="entry name" value="PFKB_KINASES_2"/>
    <property type="match status" value="1"/>
</dbReference>
<evidence type="ECO:0000259" key="3">
    <source>
        <dbReference type="Pfam" id="PF00294"/>
    </source>
</evidence>
<dbReference type="PANTHER" id="PTHR10584">
    <property type="entry name" value="SUGAR KINASE"/>
    <property type="match status" value="1"/>
</dbReference>
<comment type="caution">
    <text evidence="4">The sequence shown here is derived from an EMBL/GenBank/DDBJ whole genome shotgun (WGS) entry which is preliminary data.</text>
</comment>
<dbReference type="EMBL" id="JBEPML010000026">
    <property type="protein sequence ID" value="MET3794551.1"/>
    <property type="molecule type" value="Genomic_DNA"/>
</dbReference>
<evidence type="ECO:0000256" key="1">
    <source>
        <dbReference type="ARBA" id="ARBA00022679"/>
    </source>
</evidence>
<dbReference type="SUPFAM" id="SSF53613">
    <property type="entry name" value="Ribokinase-like"/>
    <property type="match status" value="1"/>
</dbReference>
<evidence type="ECO:0000313" key="4">
    <source>
        <dbReference type="EMBL" id="MET3794551.1"/>
    </source>
</evidence>
<dbReference type="InterPro" id="IPR002173">
    <property type="entry name" value="Carboh/pur_kinase_PfkB_CS"/>
</dbReference>
<keyword evidence="1 4" id="KW-0808">Transferase</keyword>
<dbReference type="Pfam" id="PF00294">
    <property type="entry name" value="PfkB"/>
    <property type="match status" value="1"/>
</dbReference>
<dbReference type="EC" id="2.7.1.184" evidence="4"/>
<dbReference type="Proteomes" id="UP001549076">
    <property type="component" value="Unassembled WGS sequence"/>
</dbReference>
<name>A0ABV2N6X9_9HYPH</name>
<dbReference type="RefSeq" id="WP_354199409.1">
    <property type="nucleotide sequence ID" value="NZ_JBEPML010000026.1"/>
</dbReference>
<dbReference type="GO" id="GO:0016301">
    <property type="term" value="F:kinase activity"/>
    <property type="evidence" value="ECO:0007669"/>
    <property type="project" value="UniProtKB-KW"/>
</dbReference>
<keyword evidence="5" id="KW-1185">Reference proteome</keyword>
<dbReference type="InterPro" id="IPR029056">
    <property type="entry name" value="Ribokinase-like"/>
</dbReference>
<dbReference type="InterPro" id="IPR011611">
    <property type="entry name" value="PfkB_dom"/>
</dbReference>
<gene>
    <name evidence="4" type="ORF">ABID37_004791</name>
</gene>
<evidence type="ECO:0000256" key="2">
    <source>
        <dbReference type="ARBA" id="ARBA00022777"/>
    </source>
</evidence>
<evidence type="ECO:0000313" key="5">
    <source>
        <dbReference type="Proteomes" id="UP001549076"/>
    </source>
</evidence>
<sequence length="306" mass="31243">MSARVTCVGIVTLDQVYEVPAIGAGGGKVVASSRSLCAGGMAATAAAAAARLGAKVEFWGRLGRDSVGDFLSDALVEAGIGIGGLLRCKEGSSPSSAVLKDLAGERLIAAFPGSGFAVSAEDLPLDSIGAETVALADLRWAQGGATAFQRARSLAAPTVLDADIGDAETVDVLGRMADHIIFSQPGLCAFTGKDSVGSALAEAGRHFDGLVSVTLGADGVLWLDDGQEHRLPAPRINPRDTTGAGDVFHGAFALAVAERRAIEACFKFASAAAAAKCLNGTGWQSLPDRRQADAIETTTYRSMSHA</sequence>
<keyword evidence="2 4" id="KW-0418">Kinase</keyword>
<dbReference type="Gene3D" id="3.40.1190.20">
    <property type="match status" value="1"/>
</dbReference>
<proteinExistence type="predicted"/>